<feature type="binding site" evidence="13">
    <location>
        <position position="253"/>
    </location>
    <ligand>
        <name>beta-D-galactose</name>
        <dbReference type="ChEBI" id="CHEBI:27667"/>
    </ligand>
</feature>
<comment type="cofactor">
    <cofactor evidence="1">
        <name>Ca(2+)</name>
        <dbReference type="ChEBI" id="CHEBI:29108"/>
    </cofactor>
</comment>
<comment type="catalytic activity">
    <reaction evidence="11">
        <text>alpha-D-glucose = beta-D-glucose</text>
        <dbReference type="Rhea" id="RHEA:10264"/>
        <dbReference type="ChEBI" id="CHEBI:15903"/>
        <dbReference type="ChEBI" id="CHEBI:17925"/>
        <dbReference type="EC" id="5.1.3.3"/>
    </reaction>
</comment>
<dbReference type="AlphaFoldDB" id="A0AAU7MWT6"/>
<feature type="active site" description="Proton acceptor" evidence="12">
    <location>
        <position position="318"/>
    </location>
</feature>
<evidence type="ECO:0000256" key="1">
    <source>
        <dbReference type="ARBA" id="ARBA00001913"/>
    </source>
</evidence>
<accession>A0AAU7MWT6</accession>
<feature type="binding site" evidence="14">
    <location>
        <begin position="81"/>
        <end position="82"/>
    </location>
    <ligand>
        <name>beta-D-galactose</name>
        <dbReference type="ChEBI" id="CHEBI:27667"/>
    </ligand>
</feature>
<dbReference type="InterPro" id="IPR008183">
    <property type="entry name" value="Aldose_1/G6P_1-epimerase"/>
</dbReference>
<evidence type="ECO:0000256" key="5">
    <source>
        <dbReference type="ARBA" id="ARBA00011245"/>
    </source>
</evidence>
<evidence type="ECO:0000256" key="2">
    <source>
        <dbReference type="ARBA" id="ARBA00004496"/>
    </source>
</evidence>
<dbReference type="NCBIfam" id="NF008277">
    <property type="entry name" value="PRK11055.1"/>
    <property type="match status" value="1"/>
</dbReference>
<evidence type="ECO:0000256" key="3">
    <source>
        <dbReference type="ARBA" id="ARBA00005028"/>
    </source>
</evidence>
<dbReference type="RefSeq" id="WP_349351584.1">
    <property type="nucleotide sequence ID" value="NZ_CP157804.1"/>
</dbReference>
<comment type="subcellular location">
    <subcellularLocation>
        <location evidence="2">Cytoplasm</location>
    </subcellularLocation>
</comment>
<proteinExistence type="inferred from homology"/>
<evidence type="ECO:0000313" key="15">
    <source>
        <dbReference type="EMBL" id="XBQ22755.1"/>
    </source>
</evidence>
<evidence type="ECO:0000256" key="11">
    <source>
        <dbReference type="PIRNR" id="PIRNR005096"/>
    </source>
</evidence>
<evidence type="ECO:0000256" key="12">
    <source>
        <dbReference type="PIRSR" id="PIRSR005096-1"/>
    </source>
</evidence>
<dbReference type="Pfam" id="PF01263">
    <property type="entry name" value="Aldose_epim"/>
    <property type="match status" value="1"/>
</dbReference>
<evidence type="ECO:0000256" key="6">
    <source>
        <dbReference type="ARBA" id="ARBA00022490"/>
    </source>
</evidence>
<comment type="similarity">
    <text evidence="4 11">Belongs to the aldose epimerase family.</text>
</comment>
<dbReference type="GO" id="GO:0006006">
    <property type="term" value="P:glucose metabolic process"/>
    <property type="evidence" value="ECO:0007669"/>
    <property type="project" value="TreeGrafter"/>
</dbReference>
<dbReference type="InterPro" id="IPR011013">
    <property type="entry name" value="Gal_mutarotase_sf_dom"/>
</dbReference>
<dbReference type="KEGG" id="fld:ABNE31_14245"/>
<dbReference type="InterPro" id="IPR047215">
    <property type="entry name" value="Galactose_mutarotase-like"/>
</dbReference>
<keyword evidence="9 11" id="KW-0413">Isomerase</keyword>
<feature type="active site" description="Proton donor" evidence="12">
    <location>
        <position position="181"/>
    </location>
</feature>
<organism evidence="15">
    <name type="scientific">Flagellimonas sp. MMG031</name>
    <dbReference type="NCBI Taxonomy" id="3158549"/>
    <lineage>
        <taxon>Bacteria</taxon>
        <taxon>Pseudomonadati</taxon>
        <taxon>Bacteroidota</taxon>
        <taxon>Flavobacteriia</taxon>
        <taxon>Flavobacteriales</taxon>
        <taxon>Flavobacteriaceae</taxon>
        <taxon>Flagellimonas</taxon>
    </lineage>
</organism>
<keyword evidence="6" id="KW-0963">Cytoplasm</keyword>
<feature type="binding site" evidence="14">
    <location>
        <begin position="181"/>
        <end position="183"/>
    </location>
    <ligand>
        <name>beta-D-galactose</name>
        <dbReference type="ChEBI" id="CHEBI:27667"/>
    </ligand>
</feature>
<protein>
    <recommendedName>
        <fullName evidence="11">Aldose 1-epimerase</fullName>
        <ecNumber evidence="11">5.1.3.3</ecNumber>
    </recommendedName>
</protein>
<dbReference type="GO" id="GO:0033499">
    <property type="term" value="P:galactose catabolic process via UDP-galactose, Leloir pathway"/>
    <property type="evidence" value="ECO:0007669"/>
    <property type="project" value="TreeGrafter"/>
</dbReference>
<name>A0AAU7MWT6_9FLAO</name>
<dbReference type="Gene3D" id="2.70.98.10">
    <property type="match status" value="1"/>
</dbReference>
<dbReference type="PANTHER" id="PTHR10091">
    <property type="entry name" value="ALDOSE-1-EPIMERASE"/>
    <property type="match status" value="1"/>
</dbReference>
<evidence type="ECO:0000256" key="7">
    <source>
        <dbReference type="ARBA" id="ARBA00022553"/>
    </source>
</evidence>
<keyword evidence="8" id="KW-0106">Calcium</keyword>
<evidence type="ECO:0000256" key="9">
    <source>
        <dbReference type="ARBA" id="ARBA00023235"/>
    </source>
</evidence>
<sequence>MANQDVMTVSGMFQGREVRKYTLANKNGMEVDVLNYGGIISRWTAPDKQGKFENVVLSFDDPMQYLTENPFLGALIGRYGNRIANGQFTLDGNTFTLCKNHGKHHLHGGFKGFDKVFWDISVLDTSKGTALELSYTSPHGEEGYPGKLQVTVTYTLLDTNELDVRYLAKTDRPTIVNLTQHSYFNLSGNLCSPVLDHEIFLNADSFLPVDDELVPTGELRDVCGTPFDFRKPKLIGKDIEKHHEQLSFGNGYDHCWSLNTAENKFQLAASAYHGKSGRFLQVYTSEPGIQFYSGNFLDVKLPGKSESSYSNRCGFCLETQHFPDTPNHTHFPTVTLKPEETYFSRTLFKLSSH</sequence>
<dbReference type="PIRSF" id="PIRSF005096">
    <property type="entry name" value="GALM"/>
    <property type="match status" value="1"/>
</dbReference>
<keyword evidence="7" id="KW-0597">Phosphoprotein</keyword>
<dbReference type="FunFam" id="2.70.98.10:FF:000003">
    <property type="entry name" value="Aldose 1-epimerase"/>
    <property type="match status" value="1"/>
</dbReference>
<evidence type="ECO:0000256" key="8">
    <source>
        <dbReference type="ARBA" id="ARBA00022837"/>
    </source>
</evidence>
<evidence type="ECO:0000256" key="4">
    <source>
        <dbReference type="ARBA" id="ARBA00006206"/>
    </source>
</evidence>
<gene>
    <name evidence="15" type="ORF">ABNE31_14245</name>
</gene>
<dbReference type="InterPro" id="IPR014718">
    <property type="entry name" value="GH-type_carb-bd"/>
</dbReference>
<dbReference type="InterPro" id="IPR015443">
    <property type="entry name" value="Aldose_1-epimerase"/>
</dbReference>
<dbReference type="GO" id="GO:0005737">
    <property type="term" value="C:cytoplasm"/>
    <property type="evidence" value="ECO:0007669"/>
    <property type="project" value="UniProtKB-SubCell"/>
</dbReference>
<dbReference type="GO" id="GO:0004034">
    <property type="term" value="F:aldose 1-epimerase activity"/>
    <property type="evidence" value="ECO:0007669"/>
    <property type="project" value="UniProtKB-EC"/>
</dbReference>
<dbReference type="GO" id="GO:0030246">
    <property type="term" value="F:carbohydrate binding"/>
    <property type="evidence" value="ECO:0007669"/>
    <property type="project" value="InterPro"/>
</dbReference>
<dbReference type="CDD" id="cd09019">
    <property type="entry name" value="galactose_mutarotase_like"/>
    <property type="match status" value="1"/>
</dbReference>
<comment type="subunit">
    <text evidence="5">Monomer.</text>
</comment>
<dbReference type="SUPFAM" id="SSF74650">
    <property type="entry name" value="Galactose mutarotase-like"/>
    <property type="match status" value="1"/>
</dbReference>
<dbReference type="PANTHER" id="PTHR10091:SF0">
    <property type="entry name" value="GALACTOSE MUTAROTASE"/>
    <property type="match status" value="1"/>
</dbReference>
<comment type="pathway">
    <text evidence="3 11">Carbohydrate metabolism; hexose metabolism.</text>
</comment>
<reference evidence="15" key="1">
    <citation type="submission" date="2024-05" db="EMBL/GenBank/DDBJ databases">
        <title>Draft Genome Sequences of Flagellimonas sp. MMG031 and Marinobacter sp. MMG032 Isolated from the dinoflagellate Symbiodinium pilosum.</title>
        <authorList>
            <person name="Shikuma N.J."/>
            <person name="Farrell M.V."/>
        </authorList>
    </citation>
    <scope>NUCLEOTIDE SEQUENCE</scope>
    <source>
        <strain evidence="15">MMG031</strain>
    </source>
</reference>
<dbReference type="EC" id="5.1.3.3" evidence="11"/>
<evidence type="ECO:0000256" key="13">
    <source>
        <dbReference type="PIRSR" id="PIRSR005096-2"/>
    </source>
</evidence>
<keyword evidence="10 11" id="KW-0119">Carbohydrate metabolism</keyword>
<evidence type="ECO:0000256" key="14">
    <source>
        <dbReference type="PIRSR" id="PIRSR005096-3"/>
    </source>
</evidence>
<dbReference type="EMBL" id="CP157804">
    <property type="protein sequence ID" value="XBQ22755.1"/>
    <property type="molecule type" value="Genomic_DNA"/>
</dbReference>
<evidence type="ECO:0000256" key="10">
    <source>
        <dbReference type="ARBA" id="ARBA00023277"/>
    </source>
</evidence>